<keyword evidence="2" id="KW-1185">Reference proteome</keyword>
<evidence type="ECO:0000313" key="2">
    <source>
        <dbReference type="Proteomes" id="UP000218231"/>
    </source>
</evidence>
<evidence type="ECO:0000313" key="1">
    <source>
        <dbReference type="EMBL" id="PAV93469.1"/>
    </source>
</evidence>
<accession>A0A2A2M4X9</accession>
<protein>
    <submittedName>
        <fullName evidence="1">Uncharacterized protein</fullName>
    </submittedName>
</protein>
<gene>
    <name evidence="1" type="ORF">WR25_02475</name>
</gene>
<dbReference type="EMBL" id="LIAE01005227">
    <property type="protein sequence ID" value="PAV93469.1"/>
    <property type="molecule type" value="Genomic_DNA"/>
</dbReference>
<dbReference type="AlphaFoldDB" id="A0A2A2M4X9"/>
<reference evidence="1 2" key="1">
    <citation type="journal article" date="2017" name="Curr. Biol.">
        <title>Genome architecture and evolution of a unichromosomal asexual nematode.</title>
        <authorList>
            <person name="Fradin H."/>
            <person name="Zegar C."/>
            <person name="Gutwein M."/>
            <person name="Lucas J."/>
            <person name="Kovtun M."/>
            <person name="Corcoran D."/>
            <person name="Baugh L.R."/>
            <person name="Kiontke K."/>
            <person name="Gunsalus K."/>
            <person name="Fitch D.H."/>
            <person name="Piano F."/>
        </authorList>
    </citation>
    <scope>NUCLEOTIDE SEQUENCE [LARGE SCALE GENOMIC DNA]</scope>
    <source>
        <strain evidence="1">PF1309</strain>
    </source>
</reference>
<proteinExistence type="predicted"/>
<name>A0A2A2M4X9_9BILA</name>
<organism evidence="1 2">
    <name type="scientific">Diploscapter pachys</name>
    <dbReference type="NCBI Taxonomy" id="2018661"/>
    <lineage>
        <taxon>Eukaryota</taxon>
        <taxon>Metazoa</taxon>
        <taxon>Ecdysozoa</taxon>
        <taxon>Nematoda</taxon>
        <taxon>Chromadorea</taxon>
        <taxon>Rhabditida</taxon>
        <taxon>Rhabditina</taxon>
        <taxon>Rhabditomorpha</taxon>
        <taxon>Rhabditoidea</taxon>
        <taxon>Rhabditidae</taxon>
        <taxon>Diploscapter</taxon>
    </lineage>
</organism>
<comment type="caution">
    <text evidence="1">The sequence shown here is derived from an EMBL/GenBank/DDBJ whole genome shotgun (WGS) entry which is preliminary data.</text>
</comment>
<dbReference type="Proteomes" id="UP000218231">
    <property type="component" value="Unassembled WGS sequence"/>
</dbReference>
<sequence length="96" mass="10127">MPTRNGERMLCRKYSSTAITRAAPSQIQRRMSVIRATPYQRKRRPSNGVAPVVGGGVPVSPCALGAGVAAAGSAGSSCSLARPSWARNCSRLPLTW</sequence>